<dbReference type="EnsemblBacteria" id="ACA40647">
    <property type="protein sequence ID" value="ACA40647"/>
    <property type="gene ID" value="Bsph_3134"/>
</dbReference>
<dbReference type="Proteomes" id="UP000002164">
    <property type="component" value="Chromosome"/>
</dbReference>
<name>B1HQ04_LYSSC</name>
<proteinExistence type="predicted"/>
<dbReference type="HOGENOM" id="CLU_3272400_0_0_9"/>
<reference evidence="1 2" key="1">
    <citation type="journal article" date="2008" name="J. Bacteriol.">
        <title>Complete genome sequence of the mosquitocidal bacterium Bacillus sphaericus C3-41 and comparison with those of closely related Bacillus species.</title>
        <authorList>
            <person name="Hu X."/>
            <person name="Fan W."/>
            <person name="Han B."/>
            <person name="Liu H."/>
            <person name="Zheng D."/>
            <person name="Li Q."/>
            <person name="Dong W."/>
            <person name="Yan J."/>
            <person name="Gao M."/>
            <person name="Berry C."/>
            <person name="Yuan Z."/>
        </authorList>
    </citation>
    <scope>NUCLEOTIDE SEQUENCE [LARGE SCALE GENOMIC DNA]</scope>
    <source>
        <strain evidence="1 2">C3-41</strain>
    </source>
</reference>
<dbReference type="KEGG" id="lsp:Bsph_3134"/>
<evidence type="ECO:0000313" key="2">
    <source>
        <dbReference type="Proteomes" id="UP000002164"/>
    </source>
</evidence>
<protein>
    <submittedName>
        <fullName evidence="1">Uncharacterized protein</fullName>
    </submittedName>
</protein>
<dbReference type="AlphaFoldDB" id="B1HQ04"/>
<gene>
    <name evidence="1" type="ordered locus">Bsph_3134</name>
</gene>
<evidence type="ECO:0000313" key="1">
    <source>
        <dbReference type="EMBL" id="ACA40647.1"/>
    </source>
</evidence>
<sequence length="41" mass="5068">METYRFPSFEIEKIYRYMTDEELAQNSEAINDDLHAIYYEK</sequence>
<dbReference type="EMBL" id="CP000817">
    <property type="protein sequence ID" value="ACA40647.1"/>
    <property type="molecule type" value="Genomic_DNA"/>
</dbReference>
<accession>B1HQ04</accession>
<organism evidence="1 2">
    <name type="scientific">Lysinibacillus sphaericus (strain C3-41)</name>
    <dbReference type="NCBI Taxonomy" id="444177"/>
    <lineage>
        <taxon>Bacteria</taxon>
        <taxon>Bacillati</taxon>
        <taxon>Bacillota</taxon>
        <taxon>Bacilli</taxon>
        <taxon>Bacillales</taxon>
        <taxon>Bacillaceae</taxon>
        <taxon>Lysinibacillus</taxon>
    </lineage>
</organism>